<evidence type="ECO:0000313" key="2">
    <source>
        <dbReference type="Proteomes" id="UP000232003"/>
    </source>
</evidence>
<evidence type="ECO:0000313" key="1">
    <source>
        <dbReference type="EMBL" id="AUB37051.1"/>
    </source>
</evidence>
<name>A0A2K8SNQ4_9NOSO</name>
<dbReference type="EMBL" id="CP024785">
    <property type="protein sequence ID" value="AUB37051.1"/>
    <property type="molecule type" value="Genomic_DNA"/>
</dbReference>
<dbReference type="Proteomes" id="UP000232003">
    <property type="component" value="Chromosome"/>
</dbReference>
<accession>A0A2K8SNQ4</accession>
<dbReference type="KEGG" id="nfl:COO91_02983"/>
<organism evidence="1 2">
    <name type="scientific">Nostoc flagelliforme CCNUN1</name>
    <dbReference type="NCBI Taxonomy" id="2038116"/>
    <lineage>
        <taxon>Bacteria</taxon>
        <taxon>Bacillati</taxon>
        <taxon>Cyanobacteriota</taxon>
        <taxon>Cyanophyceae</taxon>
        <taxon>Nostocales</taxon>
        <taxon>Nostocaceae</taxon>
        <taxon>Nostoc</taxon>
    </lineage>
</organism>
<reference evidence="1 2" key="1">
    <citation type="submission" date="2017-11" db="EMBL/GenBank/DDBJ databases">
        <title>Complete genome of a free-living desiccation-tolerant cyanobacterium and its photosynthetic adaptation to extreme terrestrial habitat.</title>
        <authorList>
            <person name="Shang J."/>
        </authorList>
    </citation>
    <scope>NUCLEOTIDE SEQUENCE [LARGE SCALE GENOMIC DNA]</scope>
    <source>
        <strain evidence="1 2">CCNUN1</strain>
    </source>
</reference>
<gene>
    <name evidence="1" type="ORF">COO91_02983</name>
</gene>
<dbReference type="AlphaFoldDB" id="A0A2K8SNQ4"/>
<sequence length="37" mass="3920">MTGVQGAGEKILPYLPLLLLLPHVPVSSIANLNANHK</sequence>
<proteinExistence type="predicted"/>
<protein>
    <submittedName>
        <fullName evidence="1">Uncharacterized protein</fullName>
    </submittedName>
</protein>
<keyword evidence="2" id="KW-1185">Reference proteome</keyword>